<evidence type="ECO:0000313" key="1">
    <source>
        <dbReference type="EMBL" id="NIL23543.1"/>
    </source>
</evidence>
<dbReference type="Proteomes" id="UP000712947">
    <property type="component" value="Unassembled WGS sequence"/>
</dbReference>
<dbReference type="InterPro" id="IPR051220">
    <property type="entry name" value="TFA_Chaperone"/>
</dbReference>
<gene>
    <name evidence="1" type="ORF">HB991_13620</name>
</gene>
<dbReference type="RefSeq" id="WP_167311763.1">
    <property type="nucleotide sequence ID" value="NZ_CAWPGR010000006.1"/>
</dbReference>
<name>A0AA44CMJ2_YERMO</name>
<dbReference type="PANTHER" id="PTHR34413">
    <property type="entry name" value="PROPHAGE TAIL FIBER ASSEMBLY PROTEIN HOMOLOG TFAE-RELATED-RELATED"/>
    <property type="match status" value="1"/>
</dbReference>
<protein>
    <submittedName>
        <fullName evidence="1">Tail fiber assembly protein</fullName>
    </submittedName>
</protein>
<organism evidence="1 2">
    <name type="scientific">Yersinia mollaretii</name>
    <dbReference type="NCBI Taxonomy" id="33060"/>
    <lineage>
        <taxon>Bacteria</taxon>
        <taxon>Pseudomonadati</taxon>
        <taxon>Pseudomonadota</taxon>
        <taxon>Gammaproteobacteria</taxon>
        <taxon>Enterobacterales</taxon>
        <taxon>Yersiniaceae</taxon>
        <taxon>Yersinia</taxon>
    </lineage>
</organism>
<evidence type="ECO:0000313" key="2">
    <source>
        <dbReference type="Proteomes" id="UP000712947"/>
    </source>
</evidence>
<sequence length="198" mass="22050">MTIEFDKDGHAIAAGDVTVYNAMPDTREYIGSSSEFINPGQGLPGHAYTDQPFKAKKGFAVCRTQDNKSWEYVADYRGEIRYSTISKQEIIIKALGDYPANTTDIAPTEFDRWDGNAWVSDEAARTAAIRQAAASKKAELKAVADSEIDWRQDAVDGGYAEADEVTELAAWKKYRVLLMRIDTSKAPDITWPIAPEFR</sequence>
<proteinExistence type="predicted"/>
<dbReference type="PANTHER" id="PTHR34413:SF2">
    <property type="entry name" value="PROPHAGE TAIL FIBER ASSEMBLY PROTEIN HOMOLOG TFAE-RELATED"/>
    <property type="match status" value="1"/>
</dbReference>
<reference evidence="1" key="1">
    <citation type="submission" date="2020-03" db="EMBL/GenBank/DDBJ databases">
        <authorList>
            <person name="Kislichkina A."/>
            <person name="Dentovskaya S."/>
            <person name="Shaikhutdinov R."/>
            <person name="Ivanov S."/>
            <person name="Sizova A."/>
            <person name="Solomentsev V."/>
            <person name="Bogun A."/>
        </authorList>
    </citation>
    <scope>NUCLEOTIDE SEQUENCE</scope>
    <source>
        <strain evidence="1">SCPM-O-B-7610</strain>
    </source>
</reference>
<accession>A0AA44CMJ2</accession>
<dbReference type="InterPro" id="IPR003458">
    <property type="entry name" value="Phage_T4_Gp38_tail_assem"/>
</dbReference>
<dbReference type="Pfam" id="PF02413">
    <property type="entry name" value="Caudo_TAP"/>
    <property type="match status" value="1"/>
</dbReference>
<dbReference type="AlphaFoldDB" id="A0AA44CMJ2"/>
<dbReference type="EMBL" id="JAASAI010000014">
    <property type="protein sequence ID" value="NIL23543.1"/>
    <property type="molecule type" value="Genomic_DNA"/>
</dbReference>
<comment type="caution">
    <text evidence="1">The sequence shown here is derived from an EMBL/GenBank/DDBJ whole genome shotgun (WGS) entry which is preliminary data.</text>
</comment>